<proteinExistence type="predicted"/>
<dbReference type="AlphaFoldDB" id="A0A645HVG5"/>
<evidence type="ECO:0000313" key="1">
    <source>
        <dbReference type="EMBL" id="MPN42840.1"/>
    </source>
</evidence>
<reference evidence="1" key="1">
    <citation type="submission" date="2019-08" db="EMBL/GenBank/DDBJ databases">
        <authorList>
            <person name="Kucharzyk K."/>
            <person name="Murdoch R.W."/>
            <person name="Higgins S."/>
            <person name="Loffler F."/>
        </authorList>
    </citation>
    <scope>NUCLEOTIDE SEQUENCE</scope>
</reference>
<dbReference type="EMBL" id="VSSQ01100843">
    <property type="protein sequence ID" value="MPN42840.1"/>
    <property type="molecule type" value="Genomic_DNA"/>
</dbReference>
<accession>A0A645HVG5</accession>
<name>A0A645HVG5_9ZZZZ</name>
<protein>
    <submittedName>
        <fullName evidence="1">Uncharacterized protein</fullName>
    </submittedName>
</protein>
<comment type="caution">
    <text evidence="1">The sequence shown here is derived from an EMBL/GenBank/DDBJ whole genome shotgun (WGS) entry which is preliminary data.</text>
</comment>
<gene>
    <name evidence="1" type="ORF">SDC9_190398</name>
</gene>
<organism evidence="1">
    <name type="scientific">bioreactor metagenome</name>
    <dbReference type="NCBI Taxonomy" id="1076179"/>
    <lineage>
        <taxon>unclassified sequences</taxon>
        <taxon>metagenomes</taxon>
        <taxon>ecological metagenomes</taxon>
    </lineage>
</organism>
<sequence length="43" mass="4417">MNSSVSLGILFLFTKSIGIDFIAAIGAIDNASANNELVVTTTS</sequence>